<evidence type="ECO:0000313" key="2">
    <source>
        <dbReference type="EMBL" id="MBY22471.1"/>
    </source>
</evidence>
<gene>
    <name evidence="2" type="ORF">g.118106</name>
</gene>
<sequence length="650" mass="71419">MEQLKDVSVIPYIASFMSSDLFAGRVNHVFKGRYVDTNAVFQARTMALRIMPCVNSVSIPGPKKAILVLIDCTSTSHPATVTFGPHMEVPVYDDRANVQAENFGDCWALWYDNNNIAHIADDARRAFSWSDKHLAVENTSSIALSVIAELYGALYNGVSIKPHQNTADYAWEEPAGGAWSMFNNNTIATNSRLQTDYWDENPEAEAAARRRLVGYNFSGISPWHLPPTGMTLTDGNDASLFHGTGHLIRWSEHEVQTRISPNYTLPSMESRVRICTAMELIAVHGNTTTFYNASGMQCHIHMLSAALSAQAATIFSSTNISLACWSGYDSHGDSGFTTEVHQLLIPMATNSIASYTNLRQLMTGWAGWDFDMMSDYFGIDPFDDPNWMSCSPLPFHFVQQWMQKVSLHLGKYPGSERLIPHNNVHHYALVLDEQSLQFRSKSISTIDADRYLPLAAYRGTTGAVQHLGAWVDQWSYISNVSSGSTNVLDRTFLESQEFVLSVVDNGISTDSANLLYVVGSTMVQQNEKYRDASLSDLIWPDPIDIMDYIRKVGNSIIPTGLSALGGYAAGGPVGALVAGGTTLAKQVIENTLAPKHQAKALQTTAQIGKVIENAYGKVPAQDMPKDDAKKNVEPKTVPSPQEVLAAAETV</sequence>
<accession>A0A2S2NZ08</accession>
<evidence type="ECO:0000256" key="1">
    <source>
        <dbReference type="SAM" id="MobiDB-lite"/>
    </source>
</evidence>
<proteinExistence type="predicted"/>
<dbReference type="EMBL" id="GGMR01009852">
    <property type="protein sequence ID" value="MBY22471.1"/>
    <property type="molecule type" value="Transcribed_RNA"/>
</dbReference>
<feature type="compositionally biased region" description="Basic and acidic residues" evidence="1">
    <location>
        <begin position="623"/>
        <end position="633"/>
    </location>
</feature>
<reference evidence="2" key="1">
    <citation type="submission" date="2018-04" db="EMBL/GenBank/DDBJ databases">
        <title>Transcriptome of Schizaphis graminum biotype I.</title>
        <authorList>
            <person name="Scully E.D."/>
            <person name="Geib S.M."/>
            <person name="Palmer N.A."/>
            <person name="Koch K."/>
            <person name="Bradshaw J."/>
            <person name="Heng-Moss T."/>
            <person name="Sarath G."/>
        </authorList>
    </citation>
    <scope>NUCLEOTIDE SEQUENCE</scope>
</reference>
<protein>
    <submittedName>
        <fullName evidence="2">Uncharacterized protein</fullName>
    </submittedName>
</protein>
<name>A0A2S2NZ08_SCHGA</name>
<feature type="region of interest" description="Disordered" evidence="1">
    <location>
        <begin position="619"/>
        <end position="650"/>
    </location>
</feature>
<organism evidence="2">
    <name type="scientific">Schizaphis graminum</name>
    <name type="common">Green bug aphid</name>
    <dbReference type="NCBI Taxonomy" id="13262"/>
    <lineage>
        <taxon>Eukaryota</taxon>
        <taxon>Metazoa</taxon>
        <taxon>Ecdysozoa</taxon>
        <taxon>Arthropoda</taxon>
        <taxon>Hexapoda</taxon>
        <taxon>Insecta</taxon>
        <taxon>Pterygota</taxon>
        <taxon>Neoptera</taxon>
        <taxon>Paraneoptera</taxon>
        <taxon>Hemiptera</taxon>
        <taxon>Sternorrhyncha</taxon>
        <taxon>Aphidomorpha</taxon>
        <taxon>Aphidoidea</taxon>
        <taxon>Aphididae</taxon>
        <taxon>Aphidini</taxon>
        <taxon>Schizaphis</taxon>
    </lineage>
</organism>
<dbReference type="AlphaFoldDB" id="A0A2S2NZ08"/>